<dbReference type="PANTHER" id="PTHR43708">
    <property type="entry name" value="CONSERVED EXPRESSED OXIDOREDUCTASE (EUROFUNG)"/>
    <property type="match status" value="1"/>
</dbReference>
<dbReference type="OrthoDB" id="9815825at2"/>
<accession>A0A074MDD1</accession>
<feature type="domain" description="GFO/IDH/MocA-like oxidoreductase" evidence="2">
    <location>
        <begin position="148"/>
        <end position="276"/>
    </location>
</feature>
<dbReference type="Gene3D" id="3.30.360.10">
    <property type="entry name" value="Dihydrodipicolinate Reductase, domain 2"/>
    <property type="match status" value="1"/>
</dbReference>
<dbReference type="InterPro" id="IPR000683">
    <property type="entry name" value="Gfo/Idh/MocA-like_OxRdtase_N"/>
</dbReference>
<evidence type="ECO:0008006" key="5">
    <source>
        <dbReference type="Google" id="ProtNLM"/>
    </source>
</evidence>
<sequence>MGMVGGGQGAFIGAVHRMAAALDSEIDLVCGAFSRDLANCSQTGRELGLTQDRCYSDLGEMLSCEASLGLGGGAAGGRGGMQLLSIVTPNNSHVDFASQAAKAGVHVMSDKPAGISLEEVEDLAVVLQATGTHYGLTHTYLGYPMVWQARHIAASEAFGPIRKVHVRYVQGWLASAAEDGNKQAAWRVDPALAGPGGALGDIGSHAHSLAEFICNSRMSSLVAHLRSHLPGRLLDDDGEILFELENGVTGSLVSSQICAGEENGLSITIYGENAGLEWHQEQPNSLIERRATGEVITHRAGVDKPLCDEALSRCRLPSGHPEGYVEAFANLYRNFARALRDGVAPITYGVPGIAEALRGMAFLEAAVESSNCAGALTEIKEPAYGPDRKGLLT</sequence>
<dbReference type="PANTHER" id="PTHR43708:SF3">
    <property type="entry name" value="OXIDOREDUCTASE"/>
    <property type="match status" value="1"/>
</dbReference>
<reference evidence="3 4" key="1">
    <citation type="submission" date="2014-04" db="EMBL/GenBank/DDBJ databases">
        <title>A comprehensive comparison of genomes of Erythrobacter spp. strains.</title>
        <authorList>
            <person name="Zheng Q."/>
        </authorList>
    </citation>
    <scope>NUCLEOTIDE SEQUENCE [LARGE SCALE GENOMIC DNA]</scope>
    <source>
        <strain evidence="3 4">DSM 6997</strain>
    </source>
</reference>
<evidence type="ECO:0000259" key="1">
    <source>
        <dbReference type="Pfam" id="PF01408"/>
    </source>
</evidence>
<dbReference type="Pfam" id="PF01408">
    <property type="entry name" value="GFO_IDH_MocA"/>
    <property type="match status" value="1"/>
</dbReference>
<evidence type="ECO:0000313" key="4">
    <source>
        <dbReference type="Proteomes" id="UP000027647"/>
    </source>
</evidence>
<dbReference type="InterPro" id="IPR055170">
    <property type="entry name" value="GFO_IDH_MocA-like_dom"/>
</dbReference>
<dbReference type="AlphaFoldDB" id="A0A074MDD1"/>
<dbReference type="STRING" id="1044.EH31_11945"/>
<dbReference type="eggNOG" id="COG0673">
    <property type="taxonomic scope" value="Bacteria"/>
</dbReference>
<dbReference type="GO" id="GO:0000166">
    <property type="term" value="F:nucleotide binding"/>
    <property type="evidence" value="ECO:0007669"/>
    <property type="project" value="InterPro"/>
</dbReference>
<proteinExistence type="predicted"/>
<dbReference type="Gene3D" id="3.40.50.720">
    <property type="entry name" value="NAD(P)-binding Rossmann-like Domain"/>
    <property type="match status" value="1"/>
</dbReference>
<gene>
    <name evidence="3" type="ORF">EH31_11945</name>
</gene>
<comment type="caution">
    <text evidence="3">The sequence shown here is derived from an EMBL/GenBank/DDBJ whole genome shotgun (WGS) entry which is preliminary data.</text>
</comment>
<feature type="domain" description="Gfo/Idh/MocA-like oxidoreductase N-terminal" evidence="1">
    <location>
        <begin position="2"/>
        <end position="134"/>
    </location>
</feature>
<dbReference type="InterPro" id="IPR051317">
    <property type="entry name" value="Gfo/Idh/MocA_oxidoreduct"/>
</dbReference>
<protein>
    <recommendedName>
        <fullName evidence="5">Oxidoreductase</fullName>
    </recommendedName>
</protein>
<name>A0A074MDD1_ERYLO</name>
<dbReference type="EMBL" id="JMIW01000004">
    <property type="protein sequence ID" value="KEO89858.1"/>
    <property type="molecule type" value="Genomic_DNA"/>
</dbReference>
<keyword evidence="4" id="KW-1185">Reference proteome</keyword>
<dbReference type="Proteomes" id="UP000027647">
    <property type="component" value="Unassembled WGS sequence"/>
</dbReference>
<dbReference type="InterPro" id="IPR036291">
    <property type="entry name" value="NAD(P)-bd_dom_sf"/>
</dbReference>
<organism evidence="3 4">
    <name type="scientific">Erythrobacter longus</name>
    <dbReference type="NCBI Taxonomy" id="1044"/>
    <lineage>
        <taxon>Bacteria</taxon>
        <taxon>Pseudomonadati</taxon>
        <taxon>Pseudomonadota</taxon>
        <taxon>Alphaproteobacteria</taxon>
        <taxon>Sphingomonadales</taxon>
        <taxon>Erythrobacteraceae</taxon>
        <taxon>Erythrobacter/Porphyrobacter group</taxon>
        <taxon>Erythrobacter</taxon>
    </lineage>
</organism>
<evidence type="ECO:0000259" key="2">
    <source>
        <dbReference type="Pfam" id="PF22725"/>
    </source>
</evidence>
<dbReference type="Pfam" id="PF22725">
    <property type="entry name" value="GFO_IDH_MocA_C3"/>
    <property type="match status" value="1"/>
</dbReference>
<evidence type="ECO:0000313" key="3">
    <source>
        <dbReference type="EMBL" id="KEO89858.1"/>
    </source>
</evidence>
<dbReference type="SUPFAM" id="SSF55347">
    <property type="entry name" value="Glyceraldehyde-3-phosphate dehydrogenase-like, C-terminal domain"/>
    <property type="match status" value="1"/>
</dbReference>
<dbReference type="SUPFAM" id="SSF51735">
    <property type="entry name" value="NAD(P)-binding Rossmann-fold domains"/>
    <property type="match status" value="1"/>
</dbReference>